<evidence type="ECO:0000256" key="2">
    <source>
        <dbReference type="ARBA" id="ARBA00006742"/>
    </source>
</evidence>
<dbReference type="NCBIfam" id="TIGR00739">
    <property type="entry name" value="yajC"/>
    <property type="match status" value="1"/>
</dbReference>
<name>F0SG10_RUBBR</name>
<evidence type="ECO:0000313" key="12">
    <source>
        <dbReference type="EMBL" id="ADY58299.1"/>
    </source>
</evidence>
<dbReference type="KEGG" id="pbs:Plabr_0672"/>
<comment type="subcellular location">
    <subcellularLocation>
        <location evidence="1">Cell membrane</location>
        <topology evidence="1">Single-pass membrane protein</topology>
    </subcellularLocation>
</comment>
<comment type="similarity">
    <text evidence="2">Belongs to the YajC family.</text>
</comment>
<accession>F0SG10</accession>
<keyword evidence="4" id="KW-0813">Transport</keyword>
<keyword evidence="9" id="KW-0811">Translocation</keyword>
<evidence type="ECO:0000256" key="11">
    <source>
        <dbReference type="SAM" id="Phobius"/>
    </source>
</evidence>
<organism evidence="12 13">
    <name type="scientific">Rubinisphaera brasiliensis (strain ATCC 49424 / DSM 5305 / JCM 21570 / IAM 15109 / NBRC 103401 / IFAM 1448)</name>
    <name type="common">Planctomyces brasiliensis</name>
    <dbReference type="NCBI Taxonomy" id="756272"/>
    <lineage>
        <taxon>Bacteria</taxon>
        <taxon>Pseudomonadati</taxon>
        <taxon>Planctomycetota</taxon>
        <taxon>Planctomycetia</taxon>
        <taxon>Planctomycetales</taxon>
        <taxon>Planctomycetaceae</taxon>
        <taxon>Rubinisphaera</taxon>
    </lineage>
</organism>
<keyword evidence="7" id="KW-0653">Protein transport</keyword>
<dbReference type="eggNOG" id="COG1862">
    <property type="taxonomic scope" value="Bacteria"/>
</dbReference>
<dbReference type="OrthoDB" id="9800132at2"/>
<proteinExistence type="inferred from homology"/>
<sequence>MNQSLISLNRIVVLAQEAGDAAQEPGFLEIFGFPLMMMITLYILFVIMPQSKDRKGRADFMSQLKKNDNVVTYGGIFGTIVGFSADGDQVTLRVDDNTRIRVRKSSIESIVKSESAEKKADEKTQK</sequence>
<evidence type="ECO:0000256" key="7">
    <source>
        <dbReference type="ARBA" id="ARBA00022927"/>
    </source>
</evidence>
<dbReference type="Proteomes" id="UP000006860">
    <property type="component" value="Chromosome"/>
</dbReference>
<dbReference type="HOGENOM" id="CLU_116157_2_0_0"/>
<dbReference type="SMART" id="SM01323">
    <property type="entry name" value="YajC"/>
    <property type="match status" value="1"/>
</dbReference>
<evidence type="ECO:0000313" key="13">
    <source>
        <dbReference type="Proteomes" id="UP000006860"/>
    </source>
</evidence>
<keyword evidence="13" id="KW-1185">Reference proteome</keyword>
<evidence type="ECO:0000256" key="4">
    <source>
        <dbReference type="ARBA" id="ARBA00022448"/>
    </source>
</evidence>
<evidence type="ECO:0000256" key="10">
    <source>
        <dbReference type="ARBA" id="ARBA00023136"/>
    </source>
</evidence>
<dbReference type="GO" id="GO:0005886">
    <property type="term" value="C:plasma membrane"/>
    <property type="evidence" value="ECO:0007669"/>
    <property type="project" value="UniProtKB-SubCell"/>
</dbReference>
<dbReference type="PANTHER" id="PTHR33909">
    <property type="entry name" value="SEC TRANSLOCON ACCESSORY COMPLEX SUBUNIT YAJC"/>
    <property type="match status" value="1"/>
</dbReference>
<evidence type="ECO:0000256" key="8">
    <source>
        <dbReference type="ARBA" id="ARBA00022989"/>
    </source>
</evidence>
<keyword evidence="6 11" id="KW-0812">Transmembrane</keyword>
<dbReference type="GO" id="GO:0015031">
    <property type="term" value="P:protein transport"/>
    <property type="evidence" value="ECO:0007669"/>
    <property type="project" value="UniProtKB-KW"/>
</dbReference>
<keyword evidence="10 11" id="KW-0472">Membrane</keyword>
<gene>
    <name evidence="12" type="ordered locus">Plabr_0672</name>
</gene>
<dbReference type="PANTHER" id="PTHR33909:SF1">
    <property type="entry name" value="SEC TRANSLOCON ACCESSORY COMPLEX SUBUNIT YAJC"/>
    <property type="match status" value="1"/>
</dbReference>
<protein>
    <recommendedName>
        <fullName evidence="3">Sec translocon accessory complex subunit YajC</fullName>
    </recommendedName>
</protein>
<dbReference type="STRING" id="756272.Plabr_0672"/>
<reference evidence="13" key="1">
    <citation type="submission" date="2011-02" db="EMBL/GenBank/DDBJ databases">
        <title>The complete genome of Planctomyces brasiliensis DSM 5305.</title>
        <authorList>
            <person name="Lucas S."/>
            <person name="Copeland A."/>
            <person name="Lapidus A."/>
            <person name="Bruce D."/>
            <person name="Goodwin L."/>
            <person name="Pitluck S."/>
            <person name="Kyrpides N."/>
            <person name="Mavromatis K."/>
            <person name="Pagani I."/>
            <person name="Ivanova N."/>
            <person name="Ovchinnikova G."/>
            <person name="Lu M."/>
            <person name="Detter J.C."/>
            <person name="Han C."/>
            <person name="Land M."/>
            <person name="Hauser L."/>
            <person name="Markowitz V."/>
            <person name="Cheng J.-F."/>
            <person name="Hugenholtz P."/>
            <person name="Woyke T."/>
            <person name="Wu D."/>
            <person name="Tindall B."/>
            <person name="Pomrenke H.G."/>
            <person name="Brambilla E."/>
            <person name="Klenk H.-P."/>
            <person name="Eisen J.A."/>
        </authorList>
    </citation>
    <scope>NUCLEOTIDE SEQUENCE [LARGE SCALE GENOMIC DNA]</scope>
    <source>
        <strain evidence="13">ATCC 49424 / DSM 5305 / JCM 21570 / NBRC 103401 / IFAM 1448</strain>
    </source>
</reference>
<dbReference type="EMBL" id="CP002546">
    <property type="protein sequence ID" value="ADY58299.1"/>
    <property type="molecule type" value="Genomic_DNA"/>
</dbReference>
<evidence type="ECO:0000256" key="1">
    <source>
        <dbReference type="ARBA" id="ARBA00004162"/>
    </source>
</evidence>
<evidence type="ECO:0000256" key="3">
    <source>
        <dbReference type="ARBA" id="ARBA00014962"/>
    </source>
</evidence>
<dbReference type="InterPro" id="IPR003849">
    <property type="entry name" value="Preprotein_translocase_YajC"/>
</dbReference>
<evidence type="ECO:0000256" key="5">
    <source>
        <dbReference type="ARBA" id="ARBA00022475"/>
    </source>
</evidence>
<keyword evidence="8 11" id="KW-1133">Transmembrane helix</keyword>
<dbReference type="Pfam" id="PF02699">
    <property type="entry name" value="YajC"/>
    <property type="match status" value="1"/>
</dbReference>
<evidence type="ECO:0000256" key="9">
    <source>
        <dbReference type="ARBA" id="ARBA00023010"/>
    </source>
</evidence>
<dbReference type="AlphaFoldDB" id="F0SG10"/>
<feature type="transmembrane region" description="Helical" evidence="11">
    <location>
        <begin position="30"/>
        <end position="48"/>
    </location>
</feature>
<evidence type="ECO:0000256" key="6">
    <source>
        <dbReference type="ARBA" id="ARBA00022692"/>
    </source>
</evidence>
<keyword evidence="5" id="KW-1003">Cell membrane</keyword>
<dbReference type="RefSeq" id="WP_013627042.1">
    <property type="nucleotide sequence ID" value="NC_015174.1"/>
</dbReference>